<gene>
    <name evidence="1" type="ORF">J4G45_11115</name>
</gene>
<evidence type="ECO:0000313" key="1">
    <source>
        <dbReference type="EMBL" id="QTD61339.1"/>
    </source>
</evidence>
<organism evidence="1 2">
    <name type="scientific">Acinetobacter towneri</name>
    <dbReference type="NCBI Taxonomy" id="202956"/>
    <lineage>
        <taxon>Bacteria</taxon>
        <taxon>Pseudomonadati</taxon>
        <taxon>Pseudomonadota</taxon>
        <taxon>Gammaproteobacteria</taxon>
        <taxon>Moraxellales</taxon>
        <taxon>Moraxellaceae</taxon>
        <taxon>Acinetobacter</taxon>
    </lineage>
</organism>
<reference evidence="1 2" key="1">
    <citation type="journal article" date="2020" name="Front. Cell. Infect. Microbiol.">
        <title>Characterization of Three Porcine Acinetobacter towneri Strains Co-Harboring tet(X3) and bla OXA-58.</title>
        <authorList>
            <person name="Ma J."/>
            <person name="Wang J."/>
            <person name="Feng J."/>
            <person name="Liu Y."/>
            <person name="Yang B."/>
            <person name="Li R."/>
            <person name="Bai L."/>
            <person name="He T."/>
            <person name="Wang X."/>
            <person name="Yang Z."/>
        </authorList>
    </citation>
    <scope>NUCLEOTIDE SEQUENCE [LARGE SCALE GENOMIC DNA]</scope>
    <source>
        <strain evidence="1 2">GX5</strain>
    </source>
</reference>
<dbReference type="RefSeq" id="WP_207973924.1">
    <property type="nucleotide sequence ID" value="NZ_CP071766.1"/>
</dbReference>
<dbReference type="GeneID" id="64222488"/>
<keyword evidence="2" id="KW-1185">Reference proteome</keyword>
<evidence type="ECO:0000313" key="2">
    <source>
        <dbReference type="Proteomes" id="UP000663954"/>
    </source>
</evidence>
<proteinExistence type="predicted"/>
<dbReference type="EMBL" id="CP071770">
    <property type="protein sequence ID" value="QTD61339.1"/>
    <property type="molecule type" value="Genomic_DNA"/>
</dbReference>
<name>A0ABX7TC73_9GAMM</name>
<dbReference type="Proteomes" id="UP000663954">
    <property type="component" value="Chromosome"/>
</dbReference>
<protein>
    <submittedName>
        <fullName evidence="1">Uncharacterized protein</fullName>
    </submittedName>
</protein>
<sequence>MRLMMKGIFLFISAWLFAFLGMTQTTFAKLQTNDDSLCKQPEYIEKILRQHKYNHSE</sequence>
<accession>A0ABX7TC73</accession>